<dbReference type="Gene3D" id="1.10.287.470">
    <property type="entry name" value="Helix hairpin bin"/>
    <property type="match status" value="1"/>
</dbReference>
<evidence type="ECO:0000313" key="4">
    <source>
        <dbReference type="Proteomes" id="UP000706151"/>
    </source>
</evidence>
<feature type="transmembrane region" description="Helical" evidence="2">
    <location>
        <begin position="31"/>
        <end position="53"/>
    </location>
</feature>
<dbReference type="PANTHER" id="PTHR30386:SF18">
    <property type="entry name" value="INNER MEMBRANE PROTEIN YIAV-RELATED"/>
    <property type="match status" value="1"/>
</dbReference>
<evidence type="ECO:0000313" key="3">
    <source>
        <dbReference type="EMBL" id="MBK7952750.1"/>
    </source>
</evidence>
<keyword evidence="2" id="KW-0812">Transmembrane</keyword>
<keyword evidence="2" id="KW-1133">Transmembrane helix</keyword>
<reference evidence="3 4" key="1">
    <citation type="submission" date="2020-10" db="EMBL/GenBank/DDBJ databases">
        <title>Connecting structure to function with the recovery of over 1000 high-quality activated sludge metagenome-assembled genomes encoding full-length rRNA genes using long-read sequencing.</title>
        <authorList>
            <person name="Singleton C.M."/>
            <person name="Petriglieri F."/>
            <person name="Kristensen J.M."/>
            <person name="Kirkegaard R.H."/>
            <person name="Michaelsen T.Y."/>
            <person name="Andersen M.H."/>
            <person name="Karst S.M."/>
            <person name="Dueholm M.S."/>
            <person name="Nielsen P.H."/>
            <person name="Albertsen M."/>
        </authorList>
    </citation>
    <scope>NUCLEOTIDE SEQUENCE [LARGE SCALE GENOMIC DNA]</scope>
    <source>
        <strain evidence="3">Fred_18-Q3-R57-64_BAT3C.720</strain>
    </source>
</reference>
<organism evidence="3 4">
    <name type="scientific">Candidatus Accumulibacter affinis</name>
    <dbReference type="NCBI Taxonomy" id="2954384"/>
    <lineage>
        <taxon>Bacteria</taxon>
        <taxon>Pseudomonadati</taxon>
        <taxon>Pseudomonadota</taxon>
        <taxon>Betaproteobacteria</taxon>
        <taxon>Candidatus Accumulibacter</taxon>
    </lineage>
</organism>
<comment type="caution">
    <text evidence="3">The sequence shown here is derived from an EMBL/GenBank/DDBJ whole genome shotgun (WGS) entry which is preliminary data.</text>
</comment>
<feature type="transmembrane region" description="Helical" evidence="2">
    <location>
        <begin position="6"/>
        <end position="24"/>
    </location>
</feature>
<feature type="coiled-coil region" evidence="1">
    <location>
        <begin position="101"/>
        <end position="128"/>
    </location>
</feature>
<proteinExistence type="predicted"/>
<keyword evidence="2" id="KW-0472">Membrane</keyword>
<evidence type="ECO:0000256" key="1">
    <source>
        <dbReference type="SAM" id="Coils"/>
    </source>
</evidence>
<dbReference type="PANTHER" id="PTHR30386">
    <property type="entry name" value="MEMBRANE FUSION SUBUNIT OF EMRAB-TOLC MULTIDRUG EFFLUX PUMP"/>
    <property type="match status" value="1"/>
</dbReference>
<dbReference type="SUPFAM" id="SSF111369">
    <property type="entry name" value="HlyD-like secretion proteins"/>
    <property type="match status" value="1"/>
</dbReference>
<keyword evidence="1" id="KW-0175">Coiled coil</keyword>
<dbReference type="Proteomes" id="UP000706151">
    <property type="component" value="Unassembled WGS sequence"/>
</dbReference>
<dbReference type="Gene3D" id="2.40.50.100">
    <property type="match status" value="1"/>
</dbReference>
<protein>
    <submittedName>
        <fullName evidence="3">HlyD family secretion protein</fullName>
    </submittedName>
</protein>
<dbReference type="InterPro" id="IPR050739">
    <property type="entry name" value="MFP"/>
</dbReference>
<dbReference type="EMBL" id="JADJOT010000002">
    <property type="protein sequence ID" value="MBK7952750.1"/>
    <property type="molecule type" value="Genomic_DNA"/>
</dbReference>
<evidence type="ECO:0000256" key="2">
    <source>
        <dbReference type="SAM" id="Phobius"/>
    </source>
</evidence>
<dbReference type="Gene3D" id="2.40.30.170">
    <property type="match status" value="1"/>
</dbReference>
<accession>A0A935W6F5</accession>
<gene>
    <name evidence="3" type="ORF">IPK02_01650</name>
</gene>
<name>A0A935W6F5_9PROT</name>
<dbReference type="AlphaFoldDB" id="A0A935W6F5"/>
<sequence>MIAGLVMVFAYVLMVWAVFFRFKWLKFSIPWGVVSAFVGVHLLIIFLIGLRFMTPLATEAKVIQHTIQLTPRLPQPTLLMAVLVEPNVPVKKGQPLFQFDRRMFEYQVRQLEAQLAKAKQNVLVMKADTGIAAQKVVKLKSHLEFAKYQQALSAKLAKQGAGPEEDAQKWAAQVAADVAAIKEAQAEEQRAVLNYTSEINGVNTSVAAVKAELDQARFYLDNTLMVAPEDGYLINLQARPGMVAGDVRFGAIASFVCDADRYLLANFFQENLKYVKPGNEVEAAIDLYPGQIFKGKVLAIWQGSGAGQMLPSGVLPNFQAVSTDRPQGQFAVAIKLDDPDQAKFPIGTQGRAAIYANPESWFVPLRKILLRAYSWFNWIYPFSG</sequence>